<reference evidence="3" key="1">
    <citation type="submission" date="2022-06" db="EMBL/GenBank/DDBJ databases">
        <title>Genome Sequence of Candolleomyces eurysporus.</title>
        <authorList>
            <person name="Buettner E."/>
        </authorList>
    </citation>
    <scope>NUCLEOTIDE SEQUENCE</scope>
    <source>
        <strain evidence="3">VTCC 930004</strain>
    </source>
</reference>
<proteinExistence type="predicted"/>
<organism evidence="3 4">
    <name type="scientific">Candolleomyces eurysporus</name>
    <dbReference type="NCBI Taxonomy" id="2828524"/>
    <lineage>
        <taxon>Eukaryota</taxon>
        <taxon>Fungi</taxon>
        <taxon>Dikarya</taxon>
        <taxon>Basidiomycota</taxon>
        <taxon>Agaricomycotina</taxon>
        <taxon>Agaricomycetes</taxon>
        <taxon>Agaricomycetidae</taxon>
        <taxon>Agaricales</taxon>
        <taxon>Agaricineae</taxon>
        <taxon>Psathyrellaceae</taxon>
        <taxon>Candolleomyces</taxon>
    </lineage>
</organism>
<comment type="caution">
    <text evidence="3">The sequence shown here is derived from an EMBL/GenBank/DDBJ whole genome shotgun (WGS) entry which is preliminary data.</text>
</comment>
<dbReference type="OrthoDB" id="5419821at2759"/>
<dbReference type="PANTHER" id="PTHR39639:SF1">
    <property type="entry name" value="DUF262 DOMAIN-CONTAINING PROTEIN"/>
    <property type="match status" value="1"/>
</dbReference>
<feature type="compositionally biased region" description="Low complexity" evidence="1">
    <location>
        <begin position="699"/>
        <end position="712"/>
    </location>
</feature>
<dbReference type="PANTHER" id="PTHR39639">
    <property type="entry name" value="CHROMOSOME 16, WHOLE GENOME SHOTGUN SEQUENCE"/>
    <property type="match status" value="1"/>
</dbReference>
<dbReference type="InterPro" id="IPR004919">
    <property type="entry name" value="GmrSD_N"/>
</dbReference>
<feature type="compositionally biased region" description="Low complexity" evidence="1">
    <location>
        <begin position="800"/>
        <end position="811"/>
    </location>
</feature>
<name>A0A9W8JLJ0_9AGAR</name>
<feature type="region of interest" description="Disordered" evidence="1">
    <location>
        <begin position="381"/>
        <end position="593"/>
    </location>
</feature>
<feature type="domain" description="GmrSD restriction endonucleases N-terminal" evidence="2">
    <location>
        <begin position="51"/>
        <end position="143"/>
    </location>
</feature>
<gene>
    <name evidence="3" type="ORF">H1R20_g346</name>
</gene>
<feature type="compositionally biased region" description="Polar residues" evidence="1">
    <location>
        <begin position="764"/>
        <end position="784"/>
    </location>
</feature>
<evidence type="ECO:0000259" key="2">
    <source>
        <dbReference type="Pfam" id="PF03235"/>
    </source>
</evidence>
<feature type="compositionally biased region" description="Basic residues" evidence="1">
    <location>
        <begin position="421"/>
        <end position="438"/>
    </location>
</feature>
<dbReference type="EMBL" id="JANBPK010000020">
    <property type="protein sequence ID" value="KAJ2936737.1"/>
    <property type="molecule type" value="Genomic_DNA"/>
</dbReference>
<feature type="compositionally biased region" description="Polar residues" evidence="1">
    <location>
        <begin position="547"/>
        <end position="562"/>
    </location>
</feature>
<feature type="compositionally biased region" description="Basic and acidic residues" evidence="1">
    <location>
        <begin position="625"/>
        <end position="637"/>
    </location>
</feature>
<accession>A0A9W8JLJ0</accession>
<feature type="compositionally biased region" description="Low complexity" evidence="1">
    <location>
        <begin position="574"/>
        <end position="593"/>
    </location>
</feature>
<evidence type="ECO:0000313" key="3">
    <source>
        <dbReference type="EMBL" id="KAJ2936737.1"/>
    </source>
</evidence>
<sequence length="908" mass="98113">MSLFSVALIRYMRQNGLKPASSCLNRTTNEVCPALLLIANGEQPRTSAADVVWNEMKQMNLIDSLYKNYPVPNLVFVREYHDGEYSRVCIDGKQRLTSIKRFMNGEIAYRDPDTKKKTWFKKTAPNQKRTLVSEEWKRKFRAKTLTFYDYENINPSQERMIFQRVQLGTVLTPAERLQAANGGCADFLRELRNCVCSTQVFSNFKEWGKSKGKNFLALCHIVFLVETEKLPTALPEPDKLTSWLEGPLNGADKIQKSILLAFNVFGRLSLHEKYGLWLSTQGVSPVEFVMAIYAIVIFMRDLTDCKLADGIRKMWDADRNPDSTGKGSKTTKAGVNKSYVQMRNFLDKMAKLKIDLEYDPTELVKSADMPALSEEQIDMLRASEAPPTKTVVKRSRSVVSSTSKRGRTDDGVSDDDAPLSRSKKGGKPSASKKPKLTKAAKEAKKVEPEEEEDGDVIPTITKREPVSKGAATRKPSGVQAKGSTAAKPSSAATRVKRPSTSVAPPPPTVPVPSTSSSKLSSLKITVPPLQRSSTSANARVGEREPGSSKNTPVRSQPNTPLTRTVPLPPDFCNGVPQGTSSVSGTTTTTAAPLVPSATMPASSFPPIIAEPLNTAGTLANPGVSRSERLKYLKDRRQVHASQRASSTPSQSSPPIPAQVPSAQEYPTPPEEGCVADVQPAIARKPAPAPAPSSTKNQNAAASRASATASSSSQQHAKPANRPPSAPQANAAPTEPPAPVDVLDALHSKKGSYENMRFSKRAQPPQDTISNSSNTGTQPNPTASESEAPFTYDGWIESISAQATRLQQQQATPFSNSNLVPFPRQDAPQAGATQKRRRSVYDLGEPQGSAKRTNTNSASGSGNGQGALGLNTPPPSAGSLPYGSDGFGRSRPSQPTVDPRLAKSGPPPR</sequence>
<protein>
    <recommendedName>
        <fullName evidence="2">GmrSD restriction endonucleases N-terminal domain-containing protein</fullName>
    </recommendedName>
</protein>
<evidence type="ECO:0000256" key="1">
    <source>
        <dbReference type="SAM" id="MobiDB-lite"/>
    </source>
</evidence>
<feature type="compositionally biased region" description="Low complexity" evidence="1">
    <location>
        <begin position="511"/>
        <end position="521"/>
    </location>
</feature>
<keyword evidence="4" id="KW-1185">Reference proteome</keyword>
<dbReference type="Proteomes" id="UP001140091">
    <property type="component" value="Unassembled WGS sequence"/>
</dbReference>
<dbReference type="AlphaFoldDB" id="A0A9W8JLJ0"/>
<feature type="region of interest" description="Disordered" evidence="1">
    <location>
        <begin position="612"/>
        <end position="908"/>
    </location>
</feature>
<feature type="non-terminal residue" evidence="3">
    <location>
        <position position="1"/>
    </location>
</feature>
<dbReference type="Pfam" id="PF03235">
    <property type="entry name" value="GmrSD_N"/>
    <property type="match status" value="1"/>
</dbReference>
<evidence type="ECO:0000313" key="4">
    <source>
        <dbReference type="Proteomes" id="UP001140091"/>
    </source>
</evidence>
<feature type="compositionally biased region" description="Low complexity" evidence="1">
    <location>
        <begin position="640"/>
        <end position="650"/>
    </location>
</feature>